<dbReference type="GO" id="GO:0033588">
    <property type="term" value="C:elongator holoenzyme complex"/>
    <property type="evidence" value="ECO:0007669"/>
    <property type="project" value="InterPro"/>
</dbReference>
<evidence type="ECO:0000313" key="2">
    <source>
        <dbReference type="EMBL" id="CAE4624654.1"/>
    </source>
</evidence>
<dbReference type="UniPathway" id="UPA00988"/>
<proteinExistence type="predicted"/>
<comment type="pathway">
    <text evidence="1">tRNA modification; 5-methoxycarbonylmethyl-2-thiouridine-tRNA biosynthesis.</text>
</comment>
<gene>
    <name evidence="2" type="ORF">DBRI00130_LOCUS24064</name>
</gene>
<evidence type="ECO:0008006" key="3">
    <source>
        <dbReference type="Google" id="ProtNLM"/>
    </source>
</evidence>
<reference evidence="2" key="1">
    <citation type="submission" date="2021-01" db="EMBL/GenBank/DDBJ databases">
        <authorList>
            <person name="Corre E."/>
            <person name="Pelletier E."/>
            <person name="Niang G."/>
            <person name="Scheremetjew M."/>
            <person name="Finn R."/>
            <person name="Kale V."/>
            <person name="Holt S."/>
            <person name="Cochrane G."/>
            <person name="Meng A."/>
            <person name="Brown T."/>
            <person name="Cohen L."/>
        </authorList>
    </citation>
    <scope>NUCLEOTIDE SEQUENCE</scope>
    <source>
        <strain evidence="2">GSO104</strain>
    </source>
</reference>
<accession>A0A7S4RUG2</accession>
<name>A0A7S4RUG2_9STRA</name>
<evidence type="ECO:0000256" key="1">
    <source>
        <dbReference type="ARBA" id="ARBA00005043"/>
    </source>
</evidence>
<dbReference type="EMBL" id="HBNS01030653">
    <property type="protein sequence ID" value="CAE4624654.1"/>
    <property type="molecule type" value="Transcribed_RNA"/>
</dbReference>
<dbReference type="PANTHER" id="PTHR16184:SF6">
    <property type="entry name" value="ELONGATOR COMPLEX PROTEIN 6"/>
    <property type="match status" value="1"/>
</dbReference>
<organism evidence="2">
    <name type="scientific">Ditylum brightwellii</name>
    <dbReference type="NCBI Taxonomy" id="49249"/>
    <lineage>
        <taxon>Eukaryota</taxon>
        <taxon>Sar</taxon>
        <taxon>Stramenopiles</taxon>
        <taxon>Ochrophyta</taxon>
        <taxon>Bacillariophyta</taxon>
        <taxon>Mediophyceae</taxon>
        <taxon>Lithodesmiophycidae</taxon>
        <taxon>Lithodesmiales</taxon>
        <taxon>Lithodesmiaceae</taxon>
        <taxon>Ditylum</taxon>
    </lineage>
</organism>
<dbReference type="PANTHER" id="PTHR16184">
    <property type="entry name" value="ELONGATOR COMPLEX PROTEIN 6"/>
    <property type="match status" value="1"/>
</dbReference>
<dbReference type="InterPro" id="IPR018627">
    <property type="entry name" value="ELP6"/>
</dbReference>
<sequence>MNSVPLVHALPWSDDENLDSLKKCMILVSDTSETEGRFMLHTLASQFLSLSGGGGSSSGRVLWLACGPSTDKQVATALKKMGCDAAAAYLRSSLSLSAAAAKSTSRADALKIIPMTQEIAVELAGDNVGLDENLENMPSCNEEKYIKGLIKRVKLWLQGDKKNTLQQQQRRDLIIVDDASTLATLLGEYIAYAFIQKIQTLATANNACFLVRCSNDVDVETYMTSTDSGSSNIATTSMSNRHAKGSRDWVGAGSNNYQEQVKIEEEAGALLSCPPWERILVEMADGIVDVLPLLSGFSREAHGRIIFTERLGGRGWTSSKSRDLWKRRKGGSSESFVSTGSVVNYRCSDNGVMAFCLRSGSQFL</sequence>
<protein>
    <recommendedName>
        <fullName evidence="3">Elongator complex protein 5</fullName>
    </recommendedName>
</protein>
<dbReference type="AlphaFoldDB" id="A0A7S4RUG2"/>
<dbReference type="GO" id="GO:0002098">
    <property type="term" value="P:tRNA wobble uridine modification"/>
    <property type="evidence" value="ECO:0007669"/>
    <property type="project" value="InterPro"/>
</dbReference>